<feature type="compositionally biased region" description="Polar residues" evidence="1">
    <location>
        <begin position="185"/>
        <end position="200"/>
    </location>
</feature>
<comment type="caution">
    <text evidence="2">The sequence shown here is derived from an EMBL/GenBank/DDBJ whole genome shotgun (WGS) entry which is preliminary data.</text>
</comment>
<feature type="compositionally biased region" description="Basic and acidic residues" evidence="1">
    <location>
        <begin position="36"/>
        <end position="45"/>
    </location>
</feature>
<proteinExistence type="predicted"/>
<feature type="compositionally biased region" description="Polar residues" evidence="1">
    <location>
        <begin position="215"/>
        <end position="229"/>
    </location>
</feature>
<evidence type="ECO:0000313" key="3">
    <source>
        <dbReference type="Proteomes" id="UP000681720"/>
    </source>
</evidence>
<accession>A0A8S2SU96</accession>
<name>A0A8S2SU96_9BILA</name>
<feature type="compositionally biased region" description="Basic and acidic residues" evidence="1">
    <location>
        <begin position="88"/>
        <end position="100"/>
    </location>
</feature>
<dbReference type="EMBL" id="CAJOBJ010025686">
    <property type="protein sequence ID" value="CAF4242632.1"/>
    <property type="molecule type" value="Genomic_DNA"/>
</dbReference>
<gene>
    <name evidence="2" type="ORF">GIL414_LOCUS23328</name>
</gene>
<feature type="compositionally biased region" description="Basic and acidic residues" evidence="1">
    <location>
        <begin position="233"/>
        <end position="254"/>
    </location>
</feature>
<evidence type="ECO:0000313" key="2">
    <source>
        <dbReference type="EMBL" id="CAF4242632.1"/>
    </source>
</evidence>
<organism evidence="2 3">
    <name type="scientific">Rotaria magnacalcarata</name>
    <dbReference type="NCBI Taxonomy" id="392030"/>
    <lineage>
        <taxon>Eukaryota</taxon>
        <taxon>Metazoa</taxon>
        <taxon>Spiralia</taxon>
        <taxon>Gnathifera</taxon>
        <taxon>Rotifera</taxon>
        <taxon>Eurotatoria</taxon>
        <taxon>Bdelloidea</taxon>
        <taxon>Philodinida</taxon>
        <taxon>Philodinidae</taxon>
        <taxon>Rotaria</taxon>
    </lineage>
</organism>
<dbReference type="AlphaFoldDB" id="A0A8S2SU96"/>
<reference evidence="2" key="1">
    <citation type="submission" date="2021-02" db="EMBL/GenBank/DDBJ databases">
        <authorList>
            <person name="Nowell W R."/>
        </authorList>
    </citation>
    <scope>NUCLEOTIDE SEQUENCE</scope>
</reference>
<evidence type="ECO:0000256" key="1">
    <source>
        <dbReference type="SAM" id="MobiDB-lite"/>
    </source>
</evidence>
<feature type="region of interest" description="Disordered" evidence="1">
    <location>
        <begin position="18"/>
        <end position="108"/>
    </location>
</feature>
<sequence length="276" mass="30765">MIYLGIDDTKSAANGAVVSARTKDQTSSNLDTNIDDLTKRKDDLGRTGFESGNNANDLTERRPSFHLGGNDDDLSNDSIPTTSPAAKHTGDDDSSKRDSSLSRLTSASSLRRDNFLSLAAKTANTSAPSSAVKPDDKVAQDRFMQYQKQAKLKAEQEKLYKEQEAKKREDEAKQARLLSRKETNGNHVNETSFRNSTKQTASALSDASPSPPSMHHNSLSASLNPQQEMNIDDEQRQKREIAKRREEDRKRRECQALNQSLPFNRHTDVDFSFMNG</sequence>
<protein>
    <submittedName>
        <fullName evidence="2">Uncharacterized protein</fullName>
    </submittedName>
</protein>
<feature type="compositionally biased region" description="Basic and acidic residues" evidence="1">
    <location>
        <begin position="162"/>
        <end position="184"/>
    </location>
</feature>
<feature type="region of interest" description="Disordered" evidence="1">
    <location>
        <begin position="162"/>
        <end position="257"/>
    </location>
</feature>
<dbReference type="Proteomes" id="UP000681720">
    <property type="component" value="Unassembled WGS sequence"/>
</dbReference>